<dbReference type="PROSITE" id="PS50240">
    <property type="entry name" value="TRYPSIN_DOM"/>
    <property type="match status" value="1"/>
</dbReference>
<dbReference type="SUPFAM" id="SSF50494">
    <property type="entry name" value="Trypsin-like serine proteases"/>
    <property type="match status" value="1"/>
</dbReference>
<dbReference type="OrthoDB" id="10059102at2759"/>
<accession>A0A226DW87</accession>
<dbReference type="GO" id="GO:0006508">
    <property type="term" value="P:proteolysis"/>
    <property type="evidence" value="ECO:0007669"/>
    <property type="project" value="UniProtKB-KW"/>
</dbReference>
<dbReference type="Pfam" id="PF00089">
    <property type="entry name" value="Trypsin"/>
    <property type="match status" value="1"/>
</dbReference>
<keyword evidence="4" id="KW-0472">Membrane</keyword>
<evidence type="ECO:0000259" key="3">
    <source>
        <dbReference type="PROSITE" id="PS50240"/>
    </source>
</evidence>
<dbReference type="PANTHER" id="PTHR24250">
    <property type="entry name" value="CHYMOTRYPSIN-RELATED"/>
    <property type="match status" value="1"/>
</dbReference>
<keyword evidence="4" id="KW-0645">Protease</keyword>
<organism evidence="4 5">
    <name type="scientific">Folsomia candida</name>
    <name type="common">Springtail</name>
    <dbReference type="NCBI Taxonomy" id="158441"/>
    <lineage>
        <taxon>Eukaryota</taxon>
        <taxon>Metazoa</taxon>
        <taxon>Ecdysozoa</taxon>
        <taxon>Arthropoda</taxon>
        <taxon>Hexapoda</taxon>
        <taxon>Collembola</taxon>
        <taxon>Entomobryomorpha</taxon>
        <taxon>Isotomoidea</taxon>
        <taxon>Isotomidae</taxon>
        <taxon>Proisotominae</taxon>
        <taxon>Folsomia</taxon>
    </lineage>
</organism>
<dbReference type="STRING" id="158441.A0A226DW87"/>
<keyword evidence="4" id="KW-0812">Transmembrane</keyword>
<dbReference type="PANTHER" id="PTHR24250:SF27">
    <property type="entry name" value="ELASTASE 2 LIKE"/>
    <property type="match status" value="1"/>
</dbReference>
<dbReference type="InterPro" id="IPR043504">
    <property type="entry name" value="Peptidase_S1_PA_chymotrypsin"/>
</dbReference>
<dbReference type="Gene3D" id="2.40.10.10">
    <property type="entry name" value="Trypsin-like serine proteases"/>
    <property type="match status" value="1"/>
</dbReference>
<name>A0A226DW87_FOLCA</name>
<evidence type="ECO:0000256" key="2">
    <source>
        <dbReference type="SAM" id="SignalP"/>
    </source>
</evidence>
<sequence length="286" mass="31587">MWTILFLTVTFMATATAQMDPVLPGEAPWHVSVQSKLFGTITYHTFSGVIIDEYHILTSADIHLDVLPLLTLLVGRVDLNGFGGLRRNIEKMTFHHDFHVVWPVLDFPNRNDIALFRVSEPFVWSETVQPIPLPRRNQSLAGQSSLLTGWQGPVIDGNGSLKKVTMPLISHQLCDTFYGKYRIPAAQMFCGGLIDNEGGAVNLVGLTWDRGSPLACQDEEDGSTYLCGLYVHTAELHVLCDAPSPPEKDGGKTKPCSRSAGNAYPSAFLDIAKYVPWIDEMRQGSN</sequence>
<gene>
    <name evidence="4" type="ORF">Fcan01_15711</name>
</gene>
<feature type="chain" id="PRO_5013257208" evidence="2">
    <location>
        <begin position="18"/>
        <end position="286"/>
    </location>
</feature>
<evidence type="ECO:0000313" key="5">
    <source>
        <dbReference type="Proteomes" id="UP000198287"/>
    </source>
</evidence>
<comment type="caution">
    <text evidence="4">The sequence shown here is derived from an EMBL/GenBank/DDBJ whole genome shotgun (WGS) entry which is preliminary data.</text>
</comment>
<feature type="signal peptide" evidence="2">
    <location>
        <begin position="1"/>
        <end position="17"/>
    </location>
</feature>
<protein>
    <submittedName>
        <fullName evidence="4">Transmembrane protease serine 3</fullName>
    </submittedName>
</protein>
<keyword evidence="1" id="KW-1015">Disulfide bond</keyword>
<dbReference type="GO" id="GO:0004252">
    <property type="term" value="F:serine-type endopeptidase activity"/>
    <property type="evidence" value="ECO:0007669"/>
    <property type="project" value="InterPro"/>
</dbReference>
<dbReference type="InterPro" id="IPR001254">
    <property type="entry name" value="Trypsin_dom"/>
</dbReference>
<dbReference type="SMART" id="SM00020">
    <property type="entry name" value="Tryp_SPc"/>
    <property type="match status" value="1"/>
</dbReference>
<keyword evidence="5" id="KW-1185">Reference proteome</keyword>
<dbReference type="AlphaFoldDB" id="A0A226DW87"/>
<keyword evidence="2" id="KW-0732">Signal</keyword>
<proteinExistence type="predicted"/>
<feature type="domain" description="Peptidase S1" evidence="3">
    <location>
        <begin position="12"/>
        <end position="283"/>
    </location>
</feature>
<keyword evidence="4" id="KW-0378">Hydrolase</keyword>
<dbReference type="Proteomes" id="UP000198287">
    <property type="component" value="Unassembled WGS sequence"/>
</dbReference>
<evidence type="ECO:0000256" key="1">
    <source>
        <dbReference type="ARBA" id="ARBA00023157"/>
    </source>
</evidence>
<evidence type="ECO:0000313" key="4">
    <source>
        <dbReference type="EMBL" id="OXA49503.1"/>
    </source>
</evidence>
<dbReference type="EMBL" id="LNIX01000010">
    <property type="protein sequence ID" value="OXA49503.1"/>
    <property type="molecule type" value="Genomic_DNA"/>
</dbReference>
<dbReference type="InterPro" id="IPR009003">
    <property type="entry name" value="Peptidase_S1_PA"/>
</dbReference>
<reference evidence="4 5" key="1">
    <citation type="submission" date="2015-12" db="EMBL/GenBank/DDBJ databases">
        <title>The genome of Folsomia candida.</title>
        <authorList>
            <person name="Faddeeva A."/>
            <person name="Derks M.F."/>
            <person name="Anvar Y."/>
            <person name="Smit S."/>
            <person name="Van Straalen N."/>
            <person name="Roelofs D."/>
        </authorList>
    </citation>
    <scope>NUCLEOTIDE SEQUENCE [LARGE SCALE GENOMIC DNA]</scope>
    <source>
        <strain evidence="4 5">VU population</strain>
        <tissue evidence="4">Whole body</tissue>
    </source>
</reference>